<feature type="domain" description="Plastocyanin-like" evidence="2">
    <location>
        <begin position="573"/>
        <end position="696"/>
    </location>
</feature>
<dbReference type="GO" id="GO:0016491">
    <property type="term" value="F:oxidoreductase activity"/>
    <property type="evidence" value="ECO:0007669"/>
    <property type="project" value="InterPro"/>
</dbReference>
<dbReference type="PANTHER" id="PTHR48267">
    <property type="entry name" value="CUPREDOXIN SUPERFAMILY PROTEIN"/>
    <property type="match status" value="1"/>
</dbReference>
<dbReference type="EMBL" id="SODL02000001">
    <property type="protein sequence ID" value="MCP2366724.1"/>
    <property type="molecule type" value="Genomic_DNA"/>
</dbReference>
<dbReference type="SUPFAM" id="SSF49503">
    <property type="entry name" value="Cupredoxins"/>
    <property type="match status" value="3"/>
</dbReference>
<dbReference type="RefSeq" id="WP_229724406.1">
    <property type="nucleotide sequence ID" value="NZ_BMDN01000001.1"/>
</dbReference>
<organism evidence="4 5">
    <name type="scientific">Agromyces flavus</name>
    <dbReference type="NCBI Taxonomy" id="589382"/>
    <lineage>
        <taxon>Bacteria</taxon>
        <taxon>Bacillati</taxon>
        <taxon>Actinomycetota</taxon>
        <taxon>Actinomycetes</taxon>
        <taxon>Micrococcales</taxon>
        <taxon>Microbacteriaceae</taxon>
        <taxon>Agromyces</taxon>
    </lineage>
</organism>
<evidence type="ECO:0000256" key="1">
    <source>
        <dbReference type="ARBA" id="ARBA00010609"/>
    </source>
</evidence>
<dbReference type="CDD" id="cd13868">
    <property type="entry name" value="CuRO_2_CotA_like"/>
    <property type="match status" value="1"/>
</dbReference>
<dbReference type="PANTHER" id="PTHR48267:SF1">
    <property type="entry name" value="BILIRUBIN OXIDASE"/>
    <property type="match status" value="1"/>
</dbReference>
<proteinExistence type="inferred from homology"/>
<dbReference type="CDD" id="cd13844">
    <property type="entry name" value="CuRO_1_BOD_CotA_like"/>
    <property type="match status" value="1"/>
</dbReference>
<dbReference type="InterPro" id="IPR006311">
    <property type="entry name" value="TAT_signal"/>
</dbReference>
<keyword evidence="4" id="KW-0946">Virion</keyword>
<dbReference type="STRING" id="589382.SAMN04489721_2799"/>
<dbReference type="AlphaFoldDB" id="A0A1H1YKW9"/>
<reference evidence="3" key="3">
    <citation type="submission" date="2022-06" db="EMBL/GenBank/DDBJ databases">
        <title>Genomic Encyclopedia of Type Strains, Phase III (KMG-III): the genomes of soil and plant-associated and newly described type strains.</title>
        <authorList>
            <person name="Whitman W."/>
        </authorList>
    </citation>
    <scope>NUCLEOTIDE SEQUENCE</scope>
    <source>
        <strain evidence="3">CPCC 202695</strain>
    </source>
</reference>
<keyword evidence="4" id="KW-0167">Capsid protein</keyword>
<evidence type="ECO:0000313" key="5">
    <source>
        <dbReference type="Proteomes" id="UP000199482"/>
    </source>
</evidence>
<sequence>MPESVSPQRLPLSRRTFIKAAGAAGAGFILYAMGPGGRATALAQVAHASLDPASITKFATPLLIPPVMPRAGRITTRGGKNIDYYEISMRQLSQQVLPAGMPATTVWGYGAVTAASKKGLLLHHAPSLTIEAQWNRPVRVKWINELVDGTGGYLSHLLPVDPTLHWANPPGGEEHRDHRPHFDETPGPYTGPVPIVTHVHGSVGVGDESDGYAEAWYLPAAIDIPAGYATEGTWYDFFATKAGDAYGVEWGPGFATFQYPSTQRASTIWYHDHTLGMTRLNVYAGPAGFFLIRGGPEGDDALLDARTGARAILPGPAPKEGDKFPPNKTYYEIPIAVQDRSFNPDGSLFYPDSREFFDGIAGEYIPEGEFSPIWNPEFFGETLIANGNTWPFQVVEQRRYRFRFLNGCQSRFLILDFGDIPGVRAWQIGNEGGFLAAPVDLAEHANRLLLGPAERADLVVDFAAVPLGDHVLGNVGPDEPFGGGEPGVDFPLANPQTTGQVLAFRVVPAVGPDPTTPPEHLVLPPLTPLPAESFVRPLALIEQMGEGVDAAGEPLEGPTEAQLGTVDDDGVPTEYDWDDEITENPDVGSTEVWEFFNTTGDAHPMHVHEVAFEVVSREGLVMEGEGEEREVVVPLRLDGNVTPPEPWETGVKDTVIAYPGQVTRLRATFDRAGQYVWHCHIVEHEDNEMMRPYRIGPVQPGQPGEEDD</sequence>
<dbReference type="Gene3D" id="2.60.40.420">
    <property type="entry name" value="Cupredoxins - blue copper proteins"/>
    <property type="match status" value="3"/>
</dbReference>
<dbReference type="InterPro" id="IPR045087">
    <property type="entry name" value="Cu-oxidase_fam"/>
</dbReference>
<evidence type="ECO:0000313" key="6">
    <source>
        <dbReference type="Proteomes" id="UP000893823"/>
    </source>
</evidence>
<gene>
    <name evidence="3" type="ORF">BCL57_000866</name>
    <name evidence="4" type="ORF">SAMN04489721_2799</name>
</gene>
<dbReference type="GO" id="GO:0051301">
    <property type="term" value="P:cell division"/>
    <property type="evidence" value="ECO:0007669"/>
    <property type="project" value="UniProtKB-KW"/>
</dbReference>
<dbReference type="GO" id="GO:0005507">
    <property type="term" value="F:copper ion binding"/>
    <property type="evidence" value="ECO:0007669"/>
    <property type="project" value="InterPro"/>
</dbReference>
<dbReference type="Proteomes" id="UP000893823">
    <property type="component" value="Unassembled WGS sequence"/>
</dbReference>
<evidence type="ECO:0000313" key="3">
    <source>
        <dbReference type="EMBL" id="MCP2366724.1"/>
    </source>
</evidence>
<name>A0A1H1YKW9_9MICO</name>
<dbReference type="EMBL" id="LT629755">
    <property type="protein sequence ID" value="SDT22034.1"/>
    <property type="molecule type" value="Genomic_DNA"/>
</dbReference>
<evidence type="ECO:0000259" key="2">
    <source>
        <dbReference type="Pfam" id="PF07731"/>
    </source>
</evidence>
<reference evidence="5" key="1">
    <citation type="submission" date="2016-10" db="EMBL/GenBank/DDBJ databases">
        <authorList>
            <person name="Varghese N."/>
            <person name="Submissions S."/>
        </authorList>
    </citation>
    <scope>NUCLEOTIDE SEQUENCE [LARGE SCALE GENOMIC DNA]</scope>
    <source>
        <strain evidence="5">CPCC 202695</strain>
    </source>
</reference>
<keyword evidence="6" id="KW-1185">Reference proteome</keyword>
<dbReference type="InterPro" id="IPR011706">
    <property type="entry name" value="Cu-oxidase_C"/>
</dbReference>
<dbReference type="CDD" id="cd13891">
    <property type="entry name" value="CuRO_3_CotA_like"/>
    <property type="match status" value="1"/>
</dbReference>
<comment type="similarity">
    <text evidence="1">Belongs to the multicopper oxidase family.</text>
</comment>
<dbReference type="Proteomes" id="UP000199482">
    <property type="component" value="Chromosome I"/>
</dbReference>
<accession>A0A1H1YKW9</accession>
<reference evidence="4" key="2">
    <citation type="submission" date="2016-10" db="EMBL/GenBank/DDBJ databases">
        <authorList>
            <person name="de Groot N.N."/>
        </authorList>
    </citation>
    <scope>NUCLEOTIDE SEQUENCE [LARGE SCALE GENOMIC DNA]</scope>
    <source>
        <strain evidence="4">CPCC 202695</strain>
    </source>
</reference>
<keyword evidence="4" id="KW-0132">Cell division</keyword>
<protein>
    <submittedName>
        <fullName evidence="3">FtsP/CotA-like multicopper oxidase with cupredoxin domain</fullName>
    </submittedName>
    <submittedName>
        <fullName evidence="4">Multicopper oxidase with three cupredoxin domains (Includes cell division protein FtsP and spore coat protein CotA)</fullName>
    </submittedName>
</protein>
<dbReference type="Pfam" id="PF07731">
    <property type="entry name" value="Cu-oxidase_2"/>
    <property type="match status" value="1"/>
</dbReference>
<evidence type="ECO:0000313" key="4">
    <source>
        <dbReference type="EMBL" id="SDT22034.1"/>
    </source>
</evidence>
<dbReference type="PROSITE" id="PS51318">
    <property type="entry name" value="TAT"/>
    <property type="match status" value="1"/>
</dbReference>
<dbReference type="InterPro" id="IPR008972">
    <property type="entry name" value="Cupredoxin"/>
</dbReference>
<keyword evidence="4" id="KW-0131">Cell cycle</keyword>